<dbReference type="OrthoDB" id="9793589at2"/>
<feature type="domain" description="Cation/H+ exchanger transmembrane" evidence="8">
    <location>
        <begin position="18"/>
        <end position="394"/>
    </location>
</feature>
<protein>
    <submittedName>
        <fullName evidence="9">Sodium/hydrogen exchanger</fullName>
    </submittedName>
</protein>
<accession>A0A132MSY3</accession>
<dbReference type="PANTHER" id="PTHR32468:SF0">
    <property type="entry name" value="K(+)_H(+) ANTIPORTER 1"/>
    <property type="match status" value="1"/>
</dbReference>
<keyword evidence="6 7" id="KW-0472">Membrane</keyword>
<evidence type="ECO:0000259" key="8">
    <source>
        <dbReference type="Pfam" id="PF00999"/>
    </source>
</evidence>
<dbReference type="RefSeq" id="WP_079046398.1">
    <property type="nucleotide sequence ID" value="NZ_JYIJ01000012.1"/>
</dbReference>
<evidence type="ECO:0000313" key="10">
    <source>
        <dbReference type="Proteomes" id="UP000070188"/>
    </source>
</evidence>
<feature type="transmembrane region" description="Helical" evidence="7">
    <location>
        <begin position="277"/>
        <end position="299"/>
    </location>
</feature>
<feature type="transmembrane region" description="Helical" evidence="7">
    <location>
        <begin position="65"/>
        <end position="86"/>
    </location>
</feature>
<keyword evidence="3 7" id="KW-0812">Transmembrane</keyword>
<feature type="transmembrane region" description="Helical" evidence="7">
    <location>
        <begin position="311"/>
        <end position="333"/>
    </location>
</feature>
<feature type="transmembrane region" description="Helical" evidence="7">
    <location>
        <begin position="194"/>
        <end position="212"/>
    </location>
</feature>
<feature type="transmembrane region" description="Helical" evidence="7">
    <location>
        <begin position="224"/>
        <end position="243"/>
    </location>
</feature>
<feature type="transmembrane region" description="Helical" evidence="7">
    <location>
        <begin position="375"/>
        <end position="396"/>
    </location>
</feature>
<keyword evidence="2" id="KW-0813">Transport</keyword>
<dbReference type="Pfam" id="PF00999">
    <property type="entry name" value="Na_H_Exchanger"/>
    <property type="match status" value="1"/>
</dbReference>
<dbReference type="InterPro" id="IPR050794">
    <property type="entry name" value="CPA2_transporter"/>
</dbReference>
<evidence type="ECO:0000256" key="1">
    <source>
        <dbReference type="ARBA" id="ARBA00004141"/>
    </source>
</evidence>
<evidence type="ECO:0000256" key="4">
    <source>
        <dbReference type="ARBA" id="ARBA00022989"/>
    </source>
</evidence>
<feature type="transmembrane region" description="Helical" evidence="7">
    <location>
        <begin position="132"/>
        <end position="152"/>
    </location>
</feature>
<name>A0A132MSY3_9ACTN</name>
<proteinExistence type="predicted"/>
<comment type="caution">
    <text evidence="9">The sequence shown here is derived from an EMBL/GenBank/DDBJ whole genome shotgun (WGS) entry which is preliminary data.</text>
</comment>
<dbReference type="GO" id="GO:0016020">
    <property type="term" value="C:membrane"/>
    <property type="evidence" value="ECO:0007669"/>
    <property type="project" value="UniProtKB-SubCell"/>
</dbReference>
<evidence type="ECO:0000256" key="6">
    <source>
        <dbReference type="ARBA" id="ARBA00023136"/>
    </source>
</evidence>
<dbReference type="GO" id="GO:0015297">
    <property type="term" value="F:antiporter activity"/>
    <property type="evidence" value="ECO:0007669"/>
    <property type="project" value="InterPro"/>
</dbReference>
<keyword evidence="5" id="KW-0406">Ion transport</keyword>
<evidence type="ECO:0000256" key="7">
    <source>
        <dbReference type="SAM" id="Phobius"/>
    </source>
</evidence>
<keyword evidence="4 7" id="KW-1133">Transmembrane helix</keyword>
<dbReference type="InterPro" id="IPR006153">
    <property type="entry name" value="Cation/H_exchanger_TM"/>
</dbReference>
<keyword evidence="10" id="KW-1185">Reference proteome</keyword>
<dbReference type="InterPro" id="IPR038770">
    <property type="entry name" value="Na+/solute_symporter_sf"/>
</dbReference>
<evidence type="ECO:0000256" key="5">
    <source>
        <dbReference type="ARBA" id="ARBA00023065"/>
    </source>
</evidence>
<evidence type="ECO:0000256" key="3">
    <source>
        <dbReference type="ARBA" id="ARBA00022692"/>
    </source>
</evidence>
<dbReference type="EMBL" id="LAXD01000001">
    <property type="protein sequence ID" value="KWX00846.1"/>
    <property type="molecule type" value="Genomic_DNA"/>
</dbReference>
<evidence type="ECO:0000313" key="9">
    <source>
        <dbReference type="EMBL" id="KWX00846.1"/>
    </source>
</evidence>
<feature type="transmembrane region" description="Helical" evidence="7">
    <location>
        <begin position="98"/>
        <end position="120"/>
    </location>
</feature>
<comment type="subcellular location">
    <subcellularLocation>
        <location evidence="1">Membrane</location>
        <topology evidence="1">Multi-pass membrane protein</topology>
    </subcellularLocation>
</comment>
<feature type="transmembrane region" description="Helical" evidence="7">
    <location>
        <begin position="39"/>
        <end position="59"/>
    </location>
</feature>
<dbReference type="Gene3D" id="1.20.1530.20">
    <property type="match status" value="1"/>
</dbReference>
<sequence length="449" mass="47303">MSTQQAAVFLFDLALIIVLARLFGAVVQRCGQPAVIGEVVAGVLVGPTLFDGAIAGILFPGDIQPFLTALANLGMALFMFLVGLELEPATLRGSGRVAVTVSITSIVLPFGLGTALASYLADHHAHADRLGFILFMGVAMSVTAFPLLARILTDWGMHRTPLGGLSLTCAAIGDVLAWALLAVVVMVSSTDGGHLWRLLLLPLYLAVMLWLVRPLLHRVIVTRSAGRLTIGVLTAVLAGLLLSAGLTEWLGLHFIFGAFLFGVIMPRTGARQVRDSIVTGVGQISGTLLLPVFFVVAGLNVDLGQLDRAGLAELALILLVAVIGKFAGVFLSARAHGLDARQSGVLAALLNTRGLTELVMLNIGRQLDLLDRDLYSLTVVMAVLTTAMTGPLLSVLHPHRQSDRASALALDAVTHPTPGAHTQGMYQCADPEHAHAYGSTPRTRADSVP</sequence>
<dbReference type="GO" id="GO:1902600">
    <property type="term" value="P:proton transmembrane transport"/>
    <property type="evidence" value="ECO:0007669"/>
    <property type="project" value="InterPro"/>
</dbReference>
<reference evidence="10" key="1">
    <citation type="submission" date="2015-04" db="EMBL/GenBank/DDBJ databases">
        <title>Physiological reanalysis, assessment of diazotrophy, and genome sequences of multiple isolates of Streptomyces thermoautotrophicus.</title>
        <authorList>
            <person name="MacKellar D.C."/>
            <person name="Lieber L."/>
            <person name="Norman J."/>
            <person name="Bolger A."/>
            <person name="Tobin C."/>
            <person name="Murray J.W."/>
            <person name="Chang R."/>
            <person name="Ford T."/>
            <person name="Nguyen P.Q."/>
            <person name="Woodward J."/>
            <person name="Permingeat H."/>
            <person name="Joshi N.S."/>
            <person name="Silver P.A."/>
            <person name="Usadel B."/>
            <person name="Rutherford A.W."/>
            <person name="Friesen M."/>
            <person name="Prell J."/>
        </authorList>
    </citation>
    <scope>NUCLEOTIDE SEQUENCE [LARGE SCALE GENOMIC DNA]</scope>
    <source>
        <strain evidence="10">H1</strain>
    </source>
</reference>
<dbReference type="PATRIC" id="fig|1469144.10.peg.2024"/>
<organism evidence="9 10">
    <name type="scientific">Carbonactinospora thermoautotrophica</name>
    <dbReference type="NCBI Taxonomy" id="1469144"/>
    <lineage>
        <taxon>Bacteria</taxon>
        <taxon>Bacillati</taxon>
        <taxon>Actinomycetota</taxon>
        <taxon>Actinomycetes</taxon>
        <taxon>Kitasatosporales</taxon>
        <taxon>Carbonactinosporaceae</taxon>
        <taxon>Carbonactinospora</taxon>
    </lineage>
</organism>
<feature type="transmembrane region" description="Helical" evidence="7">
    <location>
        <begin position="249"/>
        <end position="265"/>
    </location>
</feature>
<dbReference type="AlphaFoldDB" id="A0A132MSY3"/>
<dbReference type="STRING" id="1469144.LI90_1874"/>
<evidence type="ECO:0000256" key="2">
    <source>
        <dbReference type="ARBA" id="ARBA00022448"/>
    </source>
</evidence>
<feature type="transmembrane region" description="Helical" evidence="7">
    <location>
        <begin position="164"/>
        <end position="188"/>
    </location>
</feature>
<feature type="transmembrane region" description="Helical" evidence="7">
    <location>
        <begin position="6"/>
        <end position="27"/>
    </location>
</feature>
<dbReference type="PANTHER" id="PTHR32468">
    <property type="entry name" value="CATION/H + ANTIPORTER"/>
    <property type="match status" value="1"/>
</dbReference>
<dbReference type="Proteomes" id="UP000070188">
    <property type="component" value="Unassembled WGS sequence"/>
</dbReference>
<gene>
    <name evidence="9" type="ORF">LI90_1874</name>
</gene>